<sequence length="640" mass="70999">MSSEKSSDKRGMSSRESIDIPKEGKSFDNSYRKTLNRFNTQPSTYDNGGNMSPPSVADTNPPVIHNKLFVDQVKLRLDKLQPHSHHGQGQGHQQNHNQIHHNNSHLASSYTQKISPAISSNSSCSVLSKLKNEELKPVRSHTELAETANGVRMLARNLAKATIQLDVRAIMVVTKARDNSLIYLTREVAEWLLCKDREIVVYVDSKLRNSKRFDAPGLMKTIPRAQTCLKYWDKSYALRNPEQFDLVVTLGGDGTVLYVSNLFQRVVPPVLSFSLGSLGFLTNFKFDQFRDKMNSAVESGVRAYLRMRFTCRVHKADGKLVCEQQVLNELVVDRGPSPYVTQLELYGDGSLLTIAQADGLIIATPTGSTAYSLSAGGSLVHPGVSAISVTPICPHTLSFRPILLPDGMLLKVKVPKSSRATAWASFDGKVRTELKKGDYVTIQASPFPFPTVISSKTDYIDSVSRNLNWNVRETQKPFASLLNKSPHANGSHTNVRGDIGEMSGNLHIDADGDGSRDDDEDEGENSEGGDGCEDNDEEDQFDIDETDNDEMESLEEVEEEEKRTLRQQIRENLEMQPVTSSTSNTTFSTSSTSSFEDEDSSPYLPESGNGLSTPPSHLPNFNFEERTCYAHPNARISLRD</sequence>
<dbReference type="InterPro" id="IPR017438">
    <property type="entry name" value="ATP-NAD_kinase_N"/>
</dbReference>
<feature type="region of interest" description="Disordered" evidence="6">
    <location>
        <begin position="480"/>
        <end position="640"/>
    </location>
</feature>
<evidence type="ECO:0000256" key="3">
    <source>
        <dbReference type="ARBA" id="ARBA00022777"/>
    </source>
</evidence>
<keyword evidence="5" id="KW-0520">NAD</keyword>
<dbReference type="PANTHER" id="PTHR20275:SF0">
    <property type="entry name" value="NAD KINASE"/>
    <property type="match status" value="1"/>
</dbReference>
<dbReference type="Gene3D" id="2.60.200.30">
    <property type="entry name" value="Probable inorganic polyphosphate/atp-NAD kinase, domain 2"/>
    <property type="match status" value="1"/>
</dbReference>
<feature type="compositionally biased region" description="Acidic residues" evidence="6">
    <location>
        <begin position="516"/>
        <end position="559"/>
    </location>
</feature>
<dbReference type="OrthoDB" id="24581at2759"/>
<keyword evidence="3 7" id="KW-0418">Kinase</keyword>
<dbReference type="InterPro" id="IPR002504">
    <property type="entry name" value="NADK"/>
</dbReference>
<comment type="caution">
    <text evidence="7">The sequence shown here is derived from an EMBL/GenBank/DDBJ whole genome shotgun (WGS) entry which is preliminary data.</text>
</comment>
<dbReference type="Pfam" id="PF20143">
    <property type="entry name" value="NAD_kinase_C"/>
    <property type="match status" value="1"/>
</dbReference>
<dbReference type="SUPFAM" id="SSF111331">
    <property type="entry name" value="NAD kinase/diacylglycerol kinase-like"/>
    <property type="match status" value="1"/>
</dbReference>
<dbReference type="Proteomes" id="UP000837801">
    <property type="component" value="Unassembled WGS sequence"/>
</dbReference>
<feature type="compositionally biased region" description="Polar residues" evidence="6">
    <location>
        <begin position="482"/>
        <end position="494"/>
    </location>
</feature>
<feature type="compositionally biased region" description="Basic and acidic residues" evidence="6">
    <location>
        <begin position="1"/>
        <end position="26"/>
    </location>
</feature>
<reference evidence="7" key="1">
    <citation type="submission" date="2022-03" db="EMBL/GenBank/DDBJ databases">
        <authorList>
            <person name="Legras J.-L."/>
            <person name="Devillers H."/>
            <person name="Grondin C."/>
        </authorList>
    </citation>
    <scope>NUCLEOTIDE SEQUENCE</scope>
    <source>
        <strain evidence="7">CLIB 1423</strain>
    </source>
</reference>
<keyword evidence="2" id="KW-0808">Transferase</keyword>
<evidence type="ECO:0000313" key="7">
    <source>
        <dbReference type="EMBL" id="CAH2355901.1"/>
    </source>
</evidence>
<evidence type="ECO:0000256" key="2">
    <source>
        <dbReference type="ARBA" id="ARBA00022679"/>
    </source>
</evidence>
<dbReference type="GO" id="GO:0006741">
    <property type="term" value="P:NADP+ biosynthetic process"/>
    <property type="evidence" value="ECO:0007669"/>
    <property type="project" value="InterPro"/>
</dbReference>
<name>A0A9P0QUJ5_9ASCO</name>
<dbReference type="PANTHER" id="PTHR20275">
    <property type="entry name" value="NAD KINASE"/>
    <property type="match status" value="1"/>
</dbReference>
<dbReference type="InterPro" id="IPR017437">
    <property type="entry name" value="ATP-NAD_kinase_PpnK-typ_C"/>
</dbReference>
<feature type="compositionally biased region" description="Low complexity" evidence="6">
    <location>
        <begin position="579"/>
        <end position="594"/>
    </location>
</feature>
<protein>
    <submittedName>
        <fullName evidence="7">NAD(+) kinase</fullName>
    </submittedName>
</protein>
<dbReference type="HAMAP" id="MF_00361">
    <property type="entry name" value="NAD_kinase"/>
    <property type="match status" value="1"/>
</dbReference>
<dbReference type="GO" id="GO:0019674">
    <property type="term" value="P:NAD+ metabolic process"/>
    <property type="evidence" value="ECO:0007669"/>
    <property type="project" value="InterPro"/>
</dbReference>
<feature type="compositionally biased region" description="Basic and acidic residues" evidence="6">
    <location>
        <begin position="560"/>
        <end position="573"/>
    </location>
</feature>
<evidence type="ECO:0000256" key="1">
    <source>
        <dbReference type="ARBA" id="ARBA00010995"/>
    </source>
</evidence>
<dbReference type="GO" id="GO:0003951">
    <property type="term" value="F:NAD+ kinase activity"/>
    <property type="evidence" value="ECO:0007669"/>
    <property type="project" value="InterPro"/>
</dbReference>
<dbReference type="AlphaFoldDB" id="A0A9P0QUJ5"/>
<dbReference type="Pfam" id="PF01513">
    <property type="entry name" value="NAD_kinase"/>
    <property type="match status" value="1"/>
</dbReference>
<dbReference type="InterPro" id="IPR016064">
    <property type="entry name" value="NAD/diacylglycerol_kinase_sf"/>
</dbReference>
<keyword evidence="8" id="KW-1185">Reference proteome</keyword>
<evidence type="ECO:0000256" key="5">
    <source>
        <dbReference type="ARBA" id="ARBA00023027"/>
    </source>
</evidence>
<feature type="compositionally biased region" description="Polar residues" evidence="6">
    <location>
        <begin position="27"/>
        <end position="53"/>
    </location>
</feature>
<feature type="region of interest" description="Disordered" evidence="6">
    <location>
        <begin position="1"/>
        <end position="62"/>
    </location>
</feature>
<keyword evidence="4" id="KW-0521">NADP</keyword>
<evidence type="ECO:0000256" key="4">
    <source>
        <dbReference type="ARBA" id="ARBA00022857"/>
    </source>
</evidence>
<dbReference type="EMBL" id="CAKXYY010000038">
    <property type="protein sequence ID" value="CAH2355901.1"/>
    <property type="molecule type" value="Genomic_DNA"/>
</dbReference>
<gene>
    <name evidence="7" type="ORF">CLIB1423_38S00122</name>
</gene>
<accession>A0A9P0QUJ5</accession>
<dbReference type="FunFam" id="2.60.200.30:FF:000005">
    <property type="entry name" value="NAD+ kinase Utr1"/>
    <property type="match status" value="1"/>
</dbReference>
<evidence type="ECO:0000313" key="8">
    <source>
        <dbReference type="Proteomes" id="UP000837801"/>
    </source>
</evidence>
<organism evidence="7 8">
    <name type="scientific">[Candida] railenensis</name>
    <dbReference type="NCBI Taxonomy" id="45579"/>
    <lineage>
        <taxon>Eukaryota</taxon>
        <taxon>Fungi</taxon>
        <taxon>Dikarya</taxon>
        <taxon>Ascomycota</taxon>
        <taxon>Saccharomycotina</taxon>
        <taxon>Pichiomycetes</taxon>
        <taxon>Debaryomycetaceae</taxon>
        <taxon>Kurtzmaniella</taxon>
    </lineage>
</organism>
<evidence type="ECO:0000256" key="6">
    <source>
        <dbReference type="SAM" id="MobiDB-lite"/>
    </source>
</evidence>
<proteinExistence type="inferred from homology"/>
<dbReference type="Gene3D" id="3.40.50.10330">
    <property type="entry name" value="Probable inorganic polyphosphate/atp-NAD kinase, domain 1"/>
    <property type="match status" value="1"/>
</dbReference>
<comment type="similarity">
    <text evidence="1">Belongs to the NAD kinase family.</text>
</comment>